<evidence type="ECO:0008006" key="3">
    <source>
        <dbReference type="Google" id="ProtNLM"/>
    </source>
</evidence>
<protein>
    <recommendedName>
        <fullName evidence="3">DUF3558 domain-containing protein</fullName>
    </recommendedName>
</protein>
<evidence type="ECO:0000313" key="1">
    <source>
        <dbReference type="EMBL" id="NEW32982.1"/>
    </source>
</evidence>
<organism evidence="1 2">
    <name type="scientific">Nocardia cyriacigeorgica</name>
    <dbReference type="NCBI Taxonomy" id="135487"/>
    <lineage>
        <taxon>Bacteria</taxon>
        <taxon>Bacillati</taxon>
        <taxon>Actinomycetota</taxon>
        <taxon>Actinomycetes</taxon>
        <taxon>Mycobacteriales</taxon>
        <taxon>Nocardiaceae</taxon>
        <taxon>Nocardia</taxon>
    </lineage>
</organism>
<evidence type="ECO:0000313" key="2">
    <source>
        <dbReference type="Proteomes" id="UP000471166"/>
    </source>
</evidence>
<dbReference type="EMBL" id="JAAGVB010000013">
    <property type="protein sequence ID" value="NEW32982.1"/>
    <property type="molecule type" value="Genomic_DNA"/>
</dbReference>
<dbReference type="RefSeq" id="WP_163844033.1">
    <property type="nucleotide sequence ID" value="NZ_JAAGVB010000013.1"/>
</dbReference>
<dbReference type="AlphaFoldDB" id="A0A6P1CM51"/>
<reference evidence="1 2" key="1">
    <citation type="submission" date="2020-01" db="EMBL/GenBank/DDBJ databases">
        <title>Genetics and antimicrobial susceptibilities of Nocardia species isolated from the soil; a comparison with species isolated from humans.</title>
        <authorList>
            <person name="Carrasco G."/>
            <person name="Monzon S."/>
            <person name="Sansegundo M."/>
            <person name="Garcia E."/>
            <person name="Garrido N."/>
            <person name="Medina M.J."/>
            <person name="Villalon P."/>
            <person name="Ramirez-Arocha A.C."/>
            <person name="Jimenez P."/>
            <person name="Cuesta I."/>
            <person name="Valdezate S."/>
        </authorList>
    </citation>
    <scope>NUCLEOTIDE SEQUENCE [LARGE SCALE GENOMIC DNA]</scope>
    <source>
        <strain evidence="1 2">CNM20110626</strain>
    </source>
</reference>
<comment type="caution">
    <text evidence="1">The sequence shown here is derived from an EMBL/GenBank/DDBJ whole genome shotgun (WGS) entry which is preliminary data.</text>
</comment>
<proteinExistence type="predicted"/>
<dbReference type="Proteomes" id="UP000471166">
    <property type="component" value="Unassembled WGS sequence"/>
</dbReference>
<sequence>MAGILTLSAGAIACDEATSSEIAVQVSLPSTPEDTSFKWDPCFRIDDSIPEEFGFEPETRQRRDWHTHFTDNEMFIGCVFNRLNKVDEIEFPVAFMSIQSGNMTLQTMQDRHPEAPPATIGDRTGFRLEDGASGHMIVMPGPDGVLMVRLACLDVCTDWKAEQHIDALASRIEGLIS</sequence>
<gene>
    <name evidence="1" type="ORF">GV791_10500</name>
</gene>
<name>A0A6P1CM51_9NOCA</name>
<accession>A0A6P1CM51</accession>